<dbReference type="EMBL" id="CAJNOT010002334">
    <property type="protein sequence ID" value="CAF1306753.1"/>
    <property type="molecule type" value="Genomic_DNA"/>
</dbReference>
<dbReference type="Proteomes" id="UP000663836">
    <property type="component" value="Unassembled WGS sequence"/>
</dbReference>
<protein>
    <submittedName>
        <fullName evidence="1">Uncharacterized protein</fullName>
    </submittedName>
</protein>
<evidence type="ECO:0000313" key="2">
    <source>
        <dbReference type="EMBL" id="CAF3946767.1"/>
    </source>
</evidence>
<dbReference type="EMBL" id="CAJOBD010003418">
    <property type="protein sequence ID" value="CAF3946767.1"/>
    <property type="molecule type" value="Genomic_DNA"/>
</dbReference>
<organism evidence="1 3">
    <name type="scientific">Rotaria sordida</name>
    <dbReference type="NCBI Taxonomy" id="392033"/>
    <lineage>
        <taxon>Eukaryota</taxon>
        <taxon>Metazoa</taxon>
        <taxon>Spiralia</taxon>
        <taxon>Gnathifera</taxon>
        <taxon>Rotifera</taxon>
        <taxon>Eurotatoria</taxon>
        <taxon>Bdelloidea</taxon>
        <taxon>Philodinida</taxon>
        <taxon>Philodinidae</taxon>
        <taxon>Rotaria</taxon>
    </lineage>
</organism>
<reference evidence="1" key="1">
    <citation type="submission" date="2021-02" db="EMBL/GenBank/DDBJ databases">
        <authorList>
            <person name="Nowell W R."/>
        </authorList>
    </citation>
    <scope>NUCLEOTIDE SEQUENCE</scope>
</reference>
<evidence type="ECO:0000313" key="3">
    <source>
        <dbReference type="Proteomes" id="UP000663864"/>
    </source>
</evidence>
<evidence type="ECO:0000313" key="1">
    <source>
        <dbReference type="EMBL" id="CAF1306753.1"/>
    </source>
</evidence>
<dbReference type="AlphaFoldDB" id="A0A815E807"/>
<proteinExistence type="predicted"/>
<name>A0A815E807_9BILA</name>
<accession>A0A815E807</accession>
<sequence>MSYHPQLNTNFDSDEYLDFLVSEIDQDNELCTCKKCEQNRQDKIWPYFDSLVQSLYYISTRRFFFNPINDEEFQKYKNGLILDYKNDKIAFDQYVEDVCLIGNEFGLLVLCDYKKGYYNKHSSNCFSVRNIYSSMNRYLMPLKDITNILC</sequence>
<gene>
    <name evidence="2" type="ORF">JBS370_LOCUS23309</name>
    <name evidence="1" type="ORF">ZHD862_LOCUS28263</name>
</gene>
<dbReference type="Proteomes" id="UP000663864">
    <property type="component" value="Unassembled WGS sequence"/>
</dbReference>
<comment type="caution">
    <text evidence="1">The sequence shown here is derived from an EMBL/GenBank/DDBJ whole genome shotgun (WGS) entry which is preliminary data.</text>
</comment>